<evidence type="ECO:0000256" key="3">
    <source>
        <dbReference type="SAM" id="SignalP"/>
    </source>
</evidence>
<organism evidence="5 6">
    <name type="scientific">Phoxinus phoxinus</name>
    <name type="common">Eurasian minnow</name>
    <dbReference type="NCBI Taxonomy" id="58324"/>
    <lineage>
        <taxon>Eukaryota</taxon>
        <taxon>Metazoa</taxon>
        <taxon>Chordata</taxon>
        <taxon>Craniata</taxon>
        <taxon>Vertebrata</taxon>
        <taxon>Euteleostomi</taxon>
        <taxon>Actinopterygii</taxon>
        <taxon>Neopterygii</taxon>
        <taxon>Teleostei</taxon>
        <taxon>Ostariophysi</taxon>
        <taxon>Cypriniformes</taxon>
        <taxon>Leuciscidae</taxon>
        <taxon>Phoxininae</taxon>
        <taxon>Phoxinus</taxon>
    </lineage>
</organism>
<dbReference type="InterPro" id="IPR042235">
    <property type="entry name" value="ZP-C_dom"/>
</dbReference>
<feature type="domain" description="ZP" evidence="4">
    <location>
        <begin position="44"/>
        <end position="324"/>
    </location>
</feature>
<evidence type="ECO:0000313" key="5">
    <source>
        <dbReference type="EMBL" id="KAK7171684.1"/>
    </source>
</evidence>
<dbReference type="PANTHER" id="PTHR14002:SF10">
    <property type="entry name" value="ZONA PELLUCIDA-LIKE DOMAIN-CONTAINING PROTEIN 1-RELATED"/>
    <property type="match status" value="1"/>
</dbReference>
<proteinExistence type="predicted"/>
<keyword evidence="6" id="KW-1185">Reference proteome</keyword>
<evidence type="ECO:0000256" key="2">
    <source>
        <dbReference type="ARBA" id="ARBA00023157"/>
    </source>
</evidence>
<dbReference type="Gene3D" id="2.60.40.4100">
    <property type="entry name" value="Zona pellucida, ZP-C domain"/>
    <property type="match status" value="1"/>
</dbReference>
<keyword evidence="2" id="KW-1015">Disulfide bond</keyword>
<evidence type="ECO:0000256" key="1">
    <source>
        <dbReference type="ARBA" id="ARBA00022729"/>
    </source>
</evidence>
<name>A0AAN9DCE0_9TELE</name>
<dbReference type="Pfam" id="PF00100">
    <property type="entry name" value="Zona_pellucida"/>
    <property type="match status" value="1"/>
</dbReference>
<comment type="caution">
    <text evidence="5">The sequence shown here is derived from an EMBL/GenBank/DDBJ whole genome shotgun (WGS) entry which is preliminary data.</text>
</comment>
<evidence type="ECO:0000313" key="6">
    <source>
        <dbReference type="Proteomes" id="UP001364617"/>
    </source>
</evidence>
<dbReference type="PANTHER" id="PTHR14002">
    <property type="entry name" value="ENDOGLIN/TGF-BETA RECEPTOR TYPE III"/>
    <property type="match status" value="1"/>
</dbReference>
<dbReference type="Proteomes" id="UP001364617">
    <property type="component" value="Unassembled WGS sequence"/>
</dbReference>
<dbReference type="AlphaFoldDB" id="A0AAN9DCE0"/>
<feature type="chain" id="PRO_5042909040" description="ZP domain-containing protein" evidence="3">
    <location>
        <begin position="20"/>
        <end position="393"/>
    </location>
</feature>
<dbReference type="SMART" id="SM00241">
    <property type="entry name" value="ZP"/>
    <property type="match status" value="1"/>
</dbReference>
<gene>
    <name evidence="5" type="ORF">R3I93_004095</name>
</gene>
<dbReference type="InterPro" id="IPR055355">
    <property type="entry name" value="ZP-C"/>
</dbReference>
<dbReference type="EMBL" id="JAYKXH010000004">
    <property type="protein sequence ID" value="KAK7171684.1"/>
    <property type="molecule type" value="Genomic_DNA"/>
</dbReference>
<dbReference type="PROSITE" id="PS51034">
    <property type="entry name" value="ZP_2"/>
    <property type="match status" value="1"/>
</dbReference>
<accession>A0AAN9DCE0</accession>
<protein>
    <recommendedName>
        <fullName evidence="4">ZP domain-containing protein</fullName>
    </recommendedName>
</protein>
<reference evidence="5 6" key="1">
    <citation type="submission" date="2024-02" db="EMBL/GenBank/DDBJ databases">
        <title>Chromosome-level genome assembly of the Eurasian Minnow (Phoxinus phoxinus).</title>
        <authorList>
            <person name="Oriowo T.O."/>
            <person name="Martin S."/>
            <person name="Stange M."/>
            <person name="Chrysostomakis Y."/>
            <person name="Brown T."/>
            <person name="Winkler S."/>
            <person name="Kukowka S."/>
            <person name="Myers E.W."/>
            <person name="Bohne A."/>
        </authorList>
    </citation>
    <scope>NUCLEOTIDE SEQUENCE [LARGE SCALE GENOMIC DNA]</scope>
    <source>
        <strain evidence="5">ZFMK-TIS-60720</strain>
        <tissue evidence="5">Whole Organism</tissue>
    </source>
</reference>
<dbReference type="InterPro" id="IPR001507">
    <property type="entry name" value="ZP_dom"/>
</dbReference>
<evidence type="ECO:0000259" key="4">
    <source>
        <dbReference type="PROSITE" id="PS51034"/>
    </source>
</evidence>
<feature type="signal peptide" evidence="3">
    <location>
        <begin position="1"/>
        <end position="19"/>
    </location>
</feature>
<sequence length="393" mass="43043">MIRLLQLLCLAGVLLLCEGQVAIPQACLTSPTYRLAENADINVTCGTDQMFLRVLLCPMYFGGYNESLMALNAKFTIPACRGVADWSVSPPVLMFNFSISQDALILCGNNMNISSQLGSGVFSDYSKVQSVNISGLINSWDPSISAITYRQQLMYQFSCLYPLQYLINNTELSVSGASLAIKDNNGTFVSSLSMSLFSNVNYNSKLQIPGSGLLLKTRIYVKVKATNLTNKFNVLLDRCYATTSPYPVSSSSYDLFVGCTRDPQTVIDLNGISQEGRFSFEAFRFVEHKNLTISTFYLHCVTRLCENSTCASLLPPCNRRKRDVRDVGSQDNNSNDVATVTSGPIKTRVDNAGGLVPARLTSSASIPQLTYVGIATGLLSFFLLDWFSTSILA</sequence>
<keyword evidence="1 3" id="KW-0732">Signal</keyword>